<accession>L0JVU1</accession>
<feature type="transmembrane region" description="Helical" evidence="1">
    <location>
        <begin position="79"/>
        <end position="102"/>
    </location>
</feature>
<evidence type="ECO:0000313" key="3">
    <source>
        <dbReference type="Proteomes" id="UP000010878"/>
    </source>
</evidence>
<gene>
    <name evidence="2" type="ORF">Natoc_1024</name>
</gene>
<reference evidence="2 3" key="1">
    <citation type="submission" date="2012-11" db="EMBL/GenBank/DDBJ databases">
        <title>FINISHED of Natronococcus occultus SP4, DSM 3396.</title>
        <authorList>
            <consortium name="DOE Joint Genome Institute"/>
            <person name="Eisen J."/>
            <person name="Huntemann M."/>
            <person name="Wei C.-L."/>
            <person name="Han J."/>
            <person name="Detter J.C."/>
            <person name="Han C."/>
            <person name="Tapia R."/>
            <person name="Chen A."/>
            <person name="Kyrpides N."/>
            <person name="Mavromatis K."/>
            <person name="Markowitz V."/>
            <person name="Szeto E."/>
            <person name="Ivanova N."/>
            <person name="Mikhailova N."/>
            <person name="Ovchinnikova G."/>
            <person name="Pagani I."/>
            <person name="Pati A."/>
            <person name="Goodwin L."/>
            <person name="Nordberg H.P."/>
            <person name="Cantor M.N."/>
            <person name="Hua S.X."/>
            <person name="Woyke T."/>
            <person name="Eisen J."/>
            <person name="Klenk H.-P."/>
            <person name="Klenk H.-P."/>
        </authorList>
    </citation>
    <scope>NUCLEOTIDE SEQUENCE [LARGE SCALE GENOMIC DNA]</scope>
    <source>
        <strain evidence="2 3">SP4</strain>
    </source>
</reference>
<dbReference type="EMBL" id="CP003929">
    <property type="protein sequence ID" value="AGB36871.1"/>
    <property type="molecule type" value="Genomic_DNA"/>
</dbReference>
<name>L0JVU1_9EURY</name>
<organism evidence="2 3">
    <name type="scientific">Natronococcus occultus SP4</name>
    <dbReference type="NCBI Taxonomy" id="694430"/>
    <lineage>
        <taxon>Archaea</taxon>
        <taxon>Methanobacteriati</taxon>
        <taxon>Methanobacteriota</taxon>
        <taxon>Stenosarchaea group</taxon>
        <taxon>Halobacteria</taxon>
        <taxon>Halobacteriales</taxon>
        <taxon>Natrialbaceae</taxon>
        <taxon>Natronococcus</taxon>
    </lineage>
</organism>
<dbReference type="HOGENOM" id="CLU_123166_0_0_2"/>
<protein>
    <recommendedName>
        <fullName evidence="4">Histidine kinase</fullName>
    </recommendedName>
</protein>
<feature type="transmembrane region" description="Helical" evidence="1">
    <location>
        <begin position="34"/>
        <end position="59"/>
    </location>
</feature>
<proteinExistence type="predicted"/>
<evidence type="ECO:0000256" key="1">
    <source>
        <dbReference type="SAM" id="Phobius"/>
    </source>
</evidence>
<dbReference type="Proteomes" id="UP000010878">
    <property type="component" value="Chromosome"/>
</dbReference>
<keyword evidence="3" id="KW-1185">Reference proteome</keyword>
<evidence type="ECO:0000313" key="2">
    <source>
        <dbReference type="EMBL" id="AGB36871.1"/>
    </source>
</evidence>
<keyword evidence="1" id="KW-0812">Transmembrane</keyword>
<dbReference type="KEGG" id="nou:Natoc_1024"/>
<dbReference type="eggNOG" id="arCOG06357">
    <property type="taxonomic scope" value="Archaea"/>
</dbReference>
<sequence>MVARSGGPFLALFVGARDAMSTERSETTVADVGGVGWVVGGAVGGAIGSIAFGAILWLLDPAVVEITIPEFYGLEPVGAVGWGIHAAHGIVLGLLFGFLVTRDPILRTLRMTVDTDALSRTDVWIRVVGAGFVFGLAIWAILPVIVLPVWADTLGAGGAGEFPAFAAESLLGHVLFGTVLGLVFATVVDLTDRVAAVPAAS</sequence>
<keyword evidence="1" id="KW-0472">Membrane</keyword>
<dbReference type="STRING" id="694430.Natoc_1024"/>
<dbReference type="AlphaFoldDB" id="L0JVU1"/>
<evidence type="ECO:0008006" key="4">
    <source>
        <dbReference type="Google" id="ProtNLM"/>
    </source>
</evidence>
<feature type="transmembrane region" description="Helical" evidence="1">
    <location>
        <begin position="170"/>
        <end position="188"/>
    </location>
</feature>
<keyword evidence="1" id="KW-1133">Transmembrane helix</keyword>
<feature type="transmembrane region" description="Helical" evidence="1">
    <location>
        <begin position="123"/>
        <end position="150"/>
    </location>
</feature>